<dbReference type="SUPFAM" id="SSF53850">
    <property type="entry name" value="Periplasmic binding protein-like II"/>
    <property type="match status" value="1"/>
</dbReference>
<evidence type="ECO:0000256" key="1">
    <source>
        <dbReference type="ARBA" id="ARBA00006987"/>
    </source>
</evidence>
<keyword evidence="2" id="KW-0732">Signal</keyword>
<evidence type="ECO:0000313" key="3">
    <source>
        <dbReference type="EMBL" id="TCV00682.1"/>
    </source>
</evidence>
<feature type="signal peptide" evidence="2">
    <location>
        <begin position="1"/>
        <end position="26"/>
    </location>
</feature>
<comment type="similarity">
    <text evidence="1">Belongs to the UPF0065 (bug) family.</text>
</comment>
<dbReference type="Gene3D" id="3.40.190.150">
    <property type="entry name" value="Bordetella uptake gene, domain 1"/>
    <property type="match status" value="1"/>
</dbReference>
<dbReference type="Pfam" id="PF03401">
    <property type="entry name" value="TctC"/>
    <property type="match status" value="1"/>
</dbReference>
<dbReference type="PANTHER" id="PTHR42928:SF5">
    <property type="entry name" value="BLR1237 PROTEIN"/>
    <property type="match status" value="1"/>
</dbReference>
<dbReference type="PIRSF" id="PIRSF017082">
    <property type="entry name" value="YflP"/>
    <property type="match status" value="1"/>
</dbReference>
<feature type="chain" id="PRO_5020613643" evidence="2">
    <location>
        <begin position="27"/>
        <end position="327"/>
    </location>
</feature>
<dbReference type="Gene3D" id="3.40.190.10">
    <property type="entry name" value="Periplasmic binding protein-like II"/>
    <property type="match status" value="1"/>
</dbReference>
<protein>
    <submittedName>
        <fullName evidence="3">Tripartite-type tricarboxylate transporter receptor subunit TctC</fullName>
    </submittedName>
</protein>
<gene>
    <name evidence="3" type="ORF">EV686_103263</name>
</gene>
<dbReference type="CDD" id="cd13578">
    <property type="entry name" value="PBP2_Bug27"/>
    <property type="match status" value="1"/>
</dbReference>
<organism evidence="3 4">
    <name type="scientific">Paracandidimonas soli</name>
    <dbReference type="NCBI Taxonomy" id="1917182"/>
    <lineage>
        <taxon>Bacteria</taxon>
        <taxon>Pseudomonadati</taxon>
        <taxon>Pseudomonadota</taxon>
        <taxon>Betaproteobacteria</taxon>
        <taxon>Burkholderiales</taxon>
        <taxon>Alcaligenaceae</taxon>
        <taxon>Paracandidimonas</taxon>
    </lineage>
</organism>
<evidence type="ECO:0000313" key="4">
    <source>
        <dbReference type="Proteomes" id="UP000294692"/>
    </source>
</evidence>
<name>A0A4R3VAR7_9BURK</name>
<sequence>MKKLASTFMRRTAAICLAAGVLGAQAAAASYPKGPVTVVTPTAAGGGTDIVARLVADRIAPLLGQPVVVDNKPGAGGAIGNQFMRREKNDGHSLFVTANSNQLIVPWIVKNAGFDPIKDFEPIAGLGVVPYVLAVHPSFEAKNLQEFLKLLKERPGELYYASAGVGTLNHLIPEMLAHEVGSKMEHVPYRGVAPAMADVLGGQVPVLFGSLSSVLENIRAGKLRALGVTSEQRLDLLPDVPAIAEEVPGFKAEMWVAMYAPAGTPKDIVEQLSGTVRKALDNPETEERFAQQGMRLMKVDSAELAKLQEEEYALWGEVVKSSGASVD</sequence>
<dbReference type="RefSeq" id="WP_243650798.1">
    <property type="nucleotide sequence ID" value="NZ_JBHRVM010000001.1"/>
</dbReference>
<dbReference type="PANTHER" id="PTHR42928">
    <property type="entry name" value="TRICARBOXYLATE-BINDING PROTEIN"/>
    <property type="match status" value="1"/>
</dbReference>
<dbReference type="Proteomes" id="UP000294692">
    <property type="component" value="Unassembled WGS sequence"/>
</dbReference>
<dbReference type="InterPro" id="IPR042100">
    <property type="entry name" value="Bug_dom1"/>
</dbReference>
<evidence type="ECO:0000256" key="2">
    <source>
        <dbReference type="SAM" id="SignalP"/>
    </source>
</evidence>
<comment type="caution">
    <text evidence="3">The sequence shown here is derived from an EMBL/GenBank/DDBJ whole genome shotgun (WGS) entry which is preliminary data.</text>
</comment>
<accession>A0A4R3VAR7</accession>
<proteinExistence type="inferred from homology"/>
<dbReference type="AlphaFoldDB" id="A0A4R3VAR7"/>
<dbReference type="InterPro" id="IPR005064">
    <property type="entry name" value="BUG"/>
</dbReference>
<dbReference type="EMBL" id="SMBX01000003">
    <property type="protein sequence ID" value="TCV00682.1"/>
    <property type="molecule type" value="Genomic_DNA"/>
</dbReference>
<keyword evidence="3" id="KW-0675">Receptor</keyword>
<reference evidence="3 4" key="1">
    <citation type="submission" date="2019-03" db="EMBL/GenBank/DDBJ databases">
        <title>Genomic Encyclopedia of Type Strains, Phase IV (KMG-IV): sequencing the most valuable type-strain genomes for metagenomic binning, comparative biology and taxonomic classification.</title>
        <authorList>
            <person name="Goeker M."/>
        </authorList>
    </citation>
    <scope>NUCLEOTIDE SEQUENCE [LARGE SCALE GENOMIC DNA]</scope>
    <source>
        <strain evidence="3 4">DSM 100048</strain>
    </source>
</reference>
<keyword evidence="4" id="KW-1185">Reference proteome</keyword>